<dbReference type="GO" id="GO:0005886">
    <property type="term" value="C:plasma membrane"/>
    <property type="evidence" value="ECO:0007669"/>
    <property type="project" value="UniProtKB-SubCell"/>
</dbReference>
<evidence type="ECO:0000313" key="12">
    <source>
        <dbReference type="Proteomes" id="UP000593565"/>
    </source>
</evidence>
<keyword evidence="4" id="KW-0964">Secreted</keyword>
<keyword evidence="3" id="KW-1003">Cell membrane</keyword>
<comment type="subcellular location">
    <subcellularLocation>
        <location evidence="1">Cell membrane</location>
        <topology evidence="1">Single-pass type I membrane protein</topology>
    </subcellularLocation>
    <subcellularLocation>
        <location evidence="2">Secreted</location>
    </subcellularLocation>
</comment>
<dbReference type="Proteomes" id="UP000593565">
    <property type="component" value="Unassembled WGS sequence"/>
</dbReference>
<evidence type="ECO:0000256" key="2">
    <source>
        <dbReference type="ARBA" id="ARBA00004613"/>
    </source>
</evidence>
<keyword evidence="6" id="KW-0812">Transmembrane</keyword>
<dbReference type="GO" id="GO:0007399">
    <property type="term" value="P:nervous system development"/>
    <property type="evidence" value="ECO:0007669"/>
    <property type="project" value="InterPro"/>
</dbReference>
<evidence type="ECO:0008006" key="13">
    <source>
        <dbReference type="Google" id="ProtNLM"/>
    </source>
</evidence>
<name>A0A7J6AU40_AMEME</name>
<keyword evidence="7" id="KW-1133">Transmembrane helix</keyword>
<gene>
    <name evidence="11" type="ORF">AMELA_G00113120</name>
</gene>
<evidence type="ECO:0000313" key="11">
    <source>
        <dbReference type="EMBL" id="KAF4085038.1"/>
    </source>
</evidence>
<evidence type="ECO:0000256" key="9">
    <source>
        <dbReference type="ARBA" id="ARBA00023136"/>
    </source>
</evidence>
<evidence type="ECO:0000256" key="3">
    <source>
        <dbReference type="ARBA" id="ARBA00022475"/>
    </source>
</evidence>
<dbReference type="PANTHER" id="PTHR11100:SF28">
    <property type="entry name" value="NEUREGULIN 3B"/>
    <property type="match status" value="1"/>
</dbReference>
<dbReference type="InterPro" id="IPR040180">
    <property type="entry name" value="Neuregulin"/>
</dbReference>
<evidence type="ECO:0000256" key="5">
    <source>
        <dbReference type="ARBA" id="ARBA00022536"/>
    </source>
</evidence>
<protein>
    <recommendedName>
        <fullName evidence="13">EGF-like domain-containing protein</fullName>
    </recommendedName>
</protein>
<dbReference type="GO" id="GO:0045499">
    <property type="term" value="F:chemorepellent activity"/>
    <property type="evidence" value="ECO:0007669"/>
    <property type="project" value="TreeGrafter"/>
</dbReference>
<proteinExistence type="predicted"/>
<organism evidence="11 12">
    <name type="scientific">Ameiurus melas</name>
    <name type="common">Black bullhead</name>
    <name type="synonym">Silurus melas</name>
    <dbReference type="NCBI Taxonomy" id="219545"/>
    <lineage>
        <taxon>Eukaryota</taxon>
        <taxon>Metazoa</taxon>
        <taxon>Chordata</taxon>
        <taxon>Craniata</taxon>
        <taxon>Vertebrata</taxon>
        <taxon>Euteleostomi</taxon>
        <taxon>Actinopterygii</taxon>
        <taxon>Neopterygii</taxon>
        <taxon>Teleostei</taxon>
        <taxon>Ostariophysi</taxon>
        <taxon>Siluriformes</taxon>
        <taxon>Ictaluridae</taxon>
        <taxon>Ameiurus</taxon>
    </lineage>
</organism>
<evidence type="ECO:0000256" key="6">
    <source>
        <dbReference type="ARBA" id="ARBA00022692"/>
    </source>
</evidence>
<evidence type="ECO:0000256" key="8">
    <source>
        <dbReference type="ARBA" id="ARBA00023030"/>
    </source>
</evidence>
<keyword evidence="12" id="KW-1185">Reference proteome</keyword>
<keyword evidence="5" id="KW-0245">EGF-like domain</keyword>
<dbReference type="GO" id="GO:0008083">
    <property type="term" value="F:growth factor activity"/>
    <property type="evidence" value="ECO:0007669"/>
    <property type="project" value="UniProtKB-KW"/>
</dbReference>
<dbReference type="PANTHER" id="PTHR11100">
    <property type="entry name" value="HEREGULIN-NEUREGULIN FAMILY MEMBER"/>
    <property type="match status" value="1"/>
</dbReference>
<keyword evidence="8" id="KW-0339">Growth factor</keyword>
<evidence type="ECO:0000256" key="1">
    <source>
        <dbReference type="ARBA" id="ARBA00004251"/>
    </source>
</evidence>
<dbReference type="GO" id="GO:0005615">
    <property type="term" value="C:extracellular space"/>
    <property type="evidence" value="ECO:0007669"/>
    <property type="project" value="TreeGrafter"/>
</dbReference>
<reference evidence="11 12" key="1">
    <citation type="submission" date="2020-02" db="EMBL/GenBank/DDBJ databases">
        <title>A chromosome-scale genome assembly of the black bullhead catfish (Ameiurus melas).</title>
        <authorList>
            <person name="Wen M."/>
            <person name="Zham M."/>
            <person name="Cabau C."/>
            <person name="Klopp C."/>
            <person name="Donnadieu C."/>
            <person name="Roques C."/>
            <person name="Bouchez O."/>
            <person name="Lampietro C."/>
            <person name="Jouanno E."/>
            <person name="Herpin A."/>
            <person name="Louis A."/>
            <person name="Berthelot C."/>
            <person name="Parey E."/>
            <person name="Roest-Crollius H."/>
            <person name="Braasch I."/>
            <person name="Postlethwait J."/>
            <person name="Robinson-Rechavi M."/>
            <person name="Echchiki A."/>
            <person name="Begum T."/>
            <person name="Montfort J."/>
            <person name="Schartl M."/>
            <person name="Bobe J."/>
            <person name="Guiguen Y."/>
        </authorList>
    </citation>
    <scope>NUCLEOTIDE SEQUENCE [LARGE SCALE GENOMIC DNA]</scope>
    <source>
        <strain evidence="11">M_S1</strain>
        <tissue evidence="11">Blood</tissue>
    </source>
</reference>
<dbReference type="EMBL" id="JAAGNN010000009">
    <property type="protein sequence ID" value="KAF4085038.1"/>
    <property type="molecule type" value="Genomic_DNA"/>
</dbReference>
<dbReference type="GO" id="GO:0035556">
    <property type="term" value="P:intracellular signal transduction"/>
    <property type="evidence" value="ECO:0007669"/>
    <property type="project" value="TreeGrafter"/>
</dbReference>
<accession>A0A7J6AU40</accession>
<keyword evidence="10" id="KW-1015">Disulfide bond</keyword>
<comment type="caution">
    <text evidence="11">The sequence shown here is derived from an EMBL/GenBank/DDBJ whole genome shotgun (WGS) entry which is preliminary data.</text>
</comment>
<dbReference type="GO" id="GO:0048513">
    <property type="term" value="P:animal organ development"/>
    <property type="evidence" value="ECO:0007669"/>
    <property type="project" value="TreeGrafter"/>
</dbReference>
<evidence type="ECO:0000256" key="10">
    <source>
        <dbReference type="ARBA" id="ARBA00023157"/>
    </source>
</evidence>
<dbReference type="AlphaFoldDB" id="A0A7J6AU40"/>
<evidence type="ECO:0000256" key="4">
    <source>
        <dbReference type="ARBA" id="ARBA00022525"/>
    </source>
</evidence>
<sequence>MVDVISRCKEGYRGLRCDQFVPKTDPILSNPTADELGIEFMERGETYQRQILSIFSIAMGISLFIY</sequence>
<keyword evidence="9" id="KW-0472">Membrane</keyword>
<evidence type="ECO:0000256" key="7">
    <source>
        <dbReference type="ARBA" id="ARBA00022989"/>
    </source>
</evidence>